<sequence>MVGALQMLPVGIMWDVDRVLLGQSHHDTWRLLSKDSSTWGKNAKYAHPITLWLVERDGRQGLTAALREGEHALDQIDGWGQVWRGAVEGPARHGFEPENVFIPISPSE</sequence>
<comment type="caution">
    <text evidence="1">The sequence shown here is derived from an EMBL/GenBank/DDBJ whole genome shotgun (WGS) entry which is preliminary data.</text>
</comment>
<protein>
    <submittedName>
        <fullName evidence="1">Uncharacterized protein</fullName>
    </submittedName>
</protein>
<evidence type="ECO:0000313" key="2">
    <source>
        <dbReference type="Proteomes" id="UP000178186"/>
    </source>
</evidence>
<reference evidence="1 2" key="1">
    <citation type="journal article" date="2016" name="Nat. Commun.">
        <title>Thousands of microbial genomes shed light on interconnected biogeochemical processes in an aquifer system.</title>
        <authorList>
            <person name="Anantharaman K."/>
            <person name="Brown C.T."/>
            <person name="Hug L.A."/>
            <person name="Sharon I."/>
            <person name="Castelle C.J."/>
            <person name="Probst A.J."/>
            <person name="Thomas B.C."/>
            <person name="Singh A."/>
            <person name="Wilkins M.J."/>
            <person name="Karaoz U."/>
            <person name="Brodie E.L."/>
            <person name="Williams K.H."/>
            <person name="Hubbard S.S."/>
            <person name="Banfield J.F."/>
        </authorList>
    </citation>
    <scope>NUCLEOTIDE SEQUENCE [LARGE SCALE GENOMIC DNA]</scope>
</reference>
<organism evidence="1 2">
    <name type="scientific">Candidatus Ryanbacteria bacterium RIFCSPLOWO2_02_FULL_45_11c</name>
    <dbReference type="NCBI Taxonomy" id="1802128"/>
    <lineage>
        <taxon>Bacteria</taxon>
        <taxon>Candidatus Ryaniibacteriota</taxon>
    </lineage>
</organism>
<proteinExistence type="predicted"/>
<name>A0A1G2GWC1_9BACT</name>
<dbReference type="EMBL" id="MHNY01000049">
    <property type="protein sequence ID" value="OGZ54068.1"/>
    <property type="molecule type" value="Genomic_DNA"/>
</dbReference>
<accession>A0A1G2GWC1</accession>
<dbReference type="Proteomes" id="UP000178186">
    <property type="component" value="Unassembled WGS sequence"/>
</dbReference>
<dbReference type="AlphaFoldDB" id="A0A1G2GWC1"/>
<evidence type="ECO:0000313" key="1">
    <source>
        <dbReference type="EMBL" id="OGZ54068.1"/>
    </source>
</evidence>
<gene>
    <name evidence="1" type="ORF">A3H64_00465</name>
</gene>